<dbReference type="Pfam" id="PF14280">
    <property type="entry name" value="DUF4365"/>
    <property type="match status" value="1"/>
</dbReference>
<dbReference type="InterPro" id="IPR025375">
    <property type="entry name" value="DUF4365"/>
</dbReference>
<name>A0ABW3D544_9FLAO</name>
<gene>
    <name evidence="2" type="ORF">ACFQ1M_17660</name>
</gene>
<feature type="domain" description="DUF4365" evidence="1">
    <location>
        <begin position="54"/>
        <end position="179"/>
    </location>
</feature>
<reference evidence="3" key="1">
    <citation type="journal article" date="2019" name="Int. J. Syst. Evol. Microbiol.">
        <title>The Global Catalogue of Microorganisms (GCM) 10K type strain sequencing project: providing services to taxonomists for standard genome sequencing and annotation.</title>
        <authorList>
            <consortium name="The Broad Institute Genomics Platform"/>
            <consortium name="The Broad Institute Genome Sequencing Center for Infectious Disease"/>
            <person name="Wu L."/>
            <person name="Ma J."/>
        </authorList>
    </citation>
    <scope>NUCLEOTIDE SEQUENCE [LARGE SCALE GENOMIC DNA]</scope>
    <source>
        <strain evidence="3">CCUG 62952</strain>
    </source>
</reference>
<dbReference type="RefSeq" id="WP_386410953.1">
    <property type="nucleotide sequence ID" value="NZ_JBHTJH010000018.1"/>
</dbReference>
<keyword evidence="3" id="KW-1185">Reference proteome</keyword>
<comment type="caution">
    <text evidence="2">The sequence shown here is derived from an EMBL/GenBank/DDBJ whole genome shotgun (WGS) entry which is preliminary data.</text>
</comment>
<dbReference type="EMBL" id="JBHTJH010000018">
    <property type="protein sequence ID" value="MFD0864047.1"/>
    <property type="molecule type" value="Genomic_DNA"/>
</dbReference>
<feature type="non-terminal residue" evidence="2">
    <location>
        <position position="1"/>
    </location>
</feature>
<dbReference type="Proteomes" id="UP001596978">
    <property type="component" value="Unassembled WGS sequence"/>
</dbReference>
<evidence type="ECO:0000313" key="3">
    <source>
        <dbReference type="Proteomes" id="UP001596978"/>
    </source>
</evidence>
<protein>
    <submittedName>
        <fullName evidence="2">DUF4365 domain-containing protein</fullName>
    </submittedName>
</protein>
<proteinExistence type="predicted"/>
<evidence type="ECO:0000259" key="1">
    <source>
        <dbReference type="Pfam" id="PF14280"/>
    </source>
</evidence>
<sequence length="219" mass="24937">LSPLFTTFGGGQKLNKSTQQYVKSIETLFTLERYAQPKQNFVVKYLKSNITAKKGINFVREIVESSGCLFHKIEQENDLGIDGIIEFIQDERPANKSIAVQIKSGPSYFQSNKKMCVIPIENHRDYWSNYALPVCGIVYVPELGKGFWTNIKSHLENDKDLKTIKFIADRSNQLDLANFNRLFLPNVLNQTPDLTLIEAVSFFDSANENEFVLGSLILF</sequence>
<organism evidence="2 3">
    <name type="scientific">Sungkyunkwania multivorans</name>
    <dbReference type="NCBI Taxonomy" id="1173618"/>
    <lineage>
        <taxon>Bacteria</taxon>
        <taxon>Pseudomonadati</taxon>
        <taxon>Bacteroidota</taxon>
        <taxon>Flavobacteriia</taxon>
        <taxon>Flavobacteriales</taxon>
        <taxon>Flavobacteriaceae</taxon>
        <taxon>Sungkyunkwania</taxon>
    </lineage>
</organism>
<evidence type="ECO:0000313" key="2">
    <source>
        <dbReference type="EMBL" id="MFD0864047.1"/>
    </source>
</evidence>
<accession>A0ABW3D544</accession>